<dbReference type="PANTHER" id="PTHR15607:SF18">
    <property type="entry name" value="SYNAPTONEMAL COMPLEX PROTEIN 2-LIKE ISOFORM X1"/>
    <property type="match status" value="1"/>
</dbReference>
<dbReference type="Pfam" id="PF18584">
    <property type="entry name" value="SYCP2_SLD"/>
    <property type="match status" value="1"/>
</dbReference>
<evidence type="ECO:0000256" key="1">
    <source>
        <dbReference type="SAM" id="MobiDB-lite"/>
    </source>
</evidence>
<evidence type="ECO:0000313" key="4">
    <source>
        <dbReference type="Proteomes" id="UP001217089"/>
    </source>
</evidence>
<keyword evidence="4" id="KW-1185">Reference proteome</keyword>
<reference evidence="3 4" key="1">
    <citation type="submission" date="2022-12" db="EMBL/GenBank/DDBJ databases">
        <title>Chromosome-level genome of Tegillarca granosa.</title>
        <authorList>
            <person name="Kim J."/>
        </authorList>
    </citation>
    <scope>NUCLEOTIDE SEQUENCE [LARGE SCALE GENOMIC DNA]</scope>
    <source>
        <strain evidence="3">Teg-2019</strain>
        <tissue evidence="3">Adductor muscle</tissue>
    </source>
</reference>
<feature type="compositionally biased region" description="Basic and acidic residues" evidence="1">
    <location>
        <begin position="577"/>
        <end position="604"/>
    </location>
</feature>
<feature type="compositionally biased region" description="Polar residues" evidence="1">
    <location>
        <begin position="497"/>
        <end position="506"/>
    </location>
</feature>
<organism evidence="3 4">
    <name type="scientific">Tegillarca granosa</name>
    <name type="common">Malaysian cockle</name>
    <name type="synonym">Anadara granosa</name>
    <dbReference type="NCBI Taxonomy" id="220873"/>
    <lineage>
        <taxon>Eukaryota</taxon>
        <taxon>Metazoa</taxon>
        <taxon>Spiralia</taxon>
        <taxon>Lophotrochozoa</taxon>
        <taxon>Mollusca</taxon>
        <taxon>Bivalvia</taxon>
        <taxon>Autobranchia</taxon>
        <taxon>Pteriomorphia</taxon>
        <taxon>Arcoida</taxon>
        <taxon>Arcoidea</taxon>
        <taxon>Arcidae</taxon>
        <taxon>Tegillarca</taxon>
    </lineage>
</organism>
<feature type="region of interest" description="Disordered" evidence="1">
    <location>
        <begin position="490"/>
        <end position="519"/>
    </location>
</feature>
<name>A0ABQ9EJS4_TEGGR</name>
<feature type="region of interest" description="Disordered" evidence="1">
    <location>
        <begin position="561"/>
        <end position="617"/>
    </location>
</feature>
<proteinExistence type="predicted"/>
<feature type="domain" description="Synaptonemal complex protein 2 Spt16M-like" evidence="2">
    <location>
        <begin position="260"/>
        <end position="382"/>
    </location>
</feature>
<evidence type="ECO:0000313" key="3">
    <source>
        <dbReference type="EMBL" id="KAJ8305435.1"/>
    </source>
</evidence>
<feature type="compositionally biased region" description="Basic residues" evidence="1">
    <location>
        <begin position="605"/>
        <end position="614"/>
    </location>
</feature>
<sequence length="633" mass="72139">MMKQIKKLQDLLEEGLQTNILPDKDILKAAINKSCTNLDALLNTPDGAKDVQNLLYAVQNVLLQDKPLFLDLLFQCQIQILMLQIFKTLLSENCKKIVNEEDVGGVFEQLLDVVNGIAELSSSAKGSMVTDFLEYSLDLLIRNDVCFRHRMEALKSTNLLLENCPFAVKDRFLKSDLFLNKLNVVINQLPNFGDYEFQVGLIECLFRIIPRKQRESYAVHFFSNAEFSNGLLQIQDNDFETDCRLFLNDFNKSLGVTKRVLSLPCTSAFLGDKELYKPNEPGYDEFWVDFNLTSQRVTIFCEQGSMSSQNSADDLWETVTVWIKDLQNFGITRKKNYVVAHLFLQKSISEIFPSQCDVYGKEVQFHFDPIVDVEDALLKTFGNKYFIKKPEPKVSAVNNPILISSKRNDTKECSSKQQEQQEQQQLHSSDMSSSQFSQGTPSLYRRKVSVPCVPMSTPRSVSSLKSYPNDNVFSKNKTCVNDIRQNKHFSDLDDSSKSACSRNFSAPPSDIPDDCQKPKTKNNCKGMLDKDYMNQKKEFQIPKTPKQTRSKVKVKTPVVMITPRTETGNGKGKGKKNKDDDKRGKVKDASKDLKEEDSAEEMVKNRKKTTQKKKSQCDKLIKEEICLSQRGTI</sequence>
<dbReference type="PANTHER" id="PTHR15607">
    <property type="entry name" value="SYNAPTONEMAL COMPLEX PROTEIN-RELATED"/>
    <property type="match status" value="1"/>
</dbReference>
<feature type="region of interest" description="Disordered" evidence="1">
    <location>
        <begin position="407"/>
        <end position="441"/>
    </location>
</feature>
<evidence type="ECO:0000259" key="2">
    <source>
        <dbReference type="Pfam" id="PF18584"/>
    </source>
</evidence>
<comment type="caution">
    <text evidence="3">The sequence shown here is derived from an EMBL/GenBank/DDBJ whole genome shotgun (WGS) entry which is preliminary data.</text>
</comment>
<dbReference type="InterPro" id="IPR040560">
    <property type="entry name" value="SYCP2_SLD"/>
</dbReference>
<gene>
    <name evidence="3" type="ORF">KUTeg_015980</name>
</gene>
<dbReference type="Proteomes" id="UP001217089">
    <property type="component" value="Unassembled WGS sequence"/>
</dbReference>
<dbReference type="InterPro" id="IPR024835">
    <property type="entry name" value="SYCP2-like"/>
</dbReference>
<accession>A0ABQ9EJS4</accession>
<protein>
    <recommendedName>
        <fullName evidence="2">Synaptonemal complex protein 2 Spt16M-like domain-containing protein</fullName>
    </recommendedName>
</protein>
<feature type="compositionally biased region" description="Low complexity" evidence="1">
    <location>
        <begin position="417"/>
        <end position="438"/>
    </location>
</feature>
<dbReference type="EMBL" id="JARBDR010000813">
    <property type="protein sequence ID" value="KAJ8305435.1"/>
    <property type="molecule type" value="Genomic_DNA"/>
</dbReference>